<sequence>MPSIAASPKAEGLLRFKVVRGFGVKTLIKTVAGLGTKLHHSTPFDLYFKPHGSIS</sequence>
<accession>A0A1R3GMU6</accession>
<comment type="caution">
    <text evidence="1">The sequence shown here is derived from an EMBL/GenBank/DDBJ whole genome shotgun (WGS) entry which is preliminary data.</text>
</comment>
<protein>
    <submittedName>
        <fullName evidence="1">Uncharacterized protein</fullName>
    </submittedName>
</protein>
<keyword evidence="2" id="KW-1185">Reference proteome</keyword>
<evidence type="ECO:0000313" key="2">
    <source>
        <dbReference type="Proteomes" id="UP000188268"/>
    </source>
</evidence>
<dbReference type="EMBL" id="AWWV01013977">
    <property type="protein sequence ID" value="OMO59376.1"/>
    <property type="molecule type" value="Genomic_DNA"/>
</dbReference>
<organism evidence="1 2">
    <name type="scientific">Corchorus capsularis</name>
    <name type="common">Jute</name>
    <dbReference type="NCBI Taxonomy" id="210143"/>
    <lineage>
        <taxon>Eukaryota</taxon>
        <taxon>Viridiplantae</taxon>
        <taxon>Streptophyta</taxon>
        <taxon>Embryophyta</taxon>
        <taxon>Tracheophyta</taxon>
        <taxon>Spermatophyta</taxon>
        <taxon>Magnoliopsida</taxon>
        <taxon>eudicotyledons</taxon>
        <taxon>Gunneridae</taxon>
        <taxon>Pentapetalae</taxon>
        <taxon>rosids</taxon>
        <taxon>malvids</taxon>
        <taxon>Malvales</taxon>
        <taxon>Malvaceae</taxon>
        <taxon>Grewioideae</taxon>
        <taxon>Apeibeae</taxon>
        <taxon>Corchorus</taxon>
    </lineage>
</organism>
<name>A0A1R3GMU6_COCAP</name>
<gene>
    <name evidence="1" type="ORF">CCACVL1_24872</name>
</gene>
<dbReference type="AlphaFoldDB" id="A0A1R3GMU6"/>
<proteinExistence type="predicted"/>
<dbReference type="Proteomes" id="UP000188268">
    <property type="component" value="Unassembled WGS sequence"/>
</dbReference>
<reference evidence="1 2" key="1">
    <citation type="submission" date="2013-09" db="EMBL/GenBank/DDBJ databases">
        <title>Corchorus capsularis genome sequencing.</title>
        <authorList>
            <person name="Alam M."/>
            <person name="Haque M.S."/>
            <person name="Islam M.S."/>
            <person name="Emdad E.M."/>
            <person name="Islam M.M."/>
            <person name="Ahmed B."/>
            <person name="Halim A."/>
            <person name="Hossen Q.M.M."/>
            <person name="Hossain M.Z."/>
            <person name="Ahmed R."/>
            <person name="Khan M.M."/>
            <person name="Islam R."/>
            <person name="Rashid M.M."/>
            <person name="Khan S.A."/>
            <person name="Rahman M.S."/>
            <person name="Alam M."/>
        </authorList>
    </citation>
    <scope>NUCLEOTIDE SEQUENCE [LARGE SCALE GENOMIC DNA]</scope>
    <source>
        <strain evidence="2">cv. CVL-1</strain>
        <tissue evidence="1">Whole seedling</tissue>
    </source>
</reference>
<dbReference type="Gramene" id="OMO59376">
    <property type="protein sequence ID" value="OMO59376"/>
    <property type="gene ID" value="CCACVL1_24872"/>
</dbReference>
<evidence type="ECO:0000313" key="1">
    <source>
        <dbReference type="EMBL" id="OMO59376.1"/>
    </source>
</evidence>